<comment type="caution">
    <text evidence="1">The sequence shown here is derived from an EMBL/GenBank/DDBJ whole genome shotgun (WGS) entry which is preliminary data.</text>
</comment>
<organism evidence="1 2">
    <name type="scientific">Apiospora kogelbergensis</name>
    <dbReference type="NCBI Taxonomy" id="1337665"/>
    <lineage>
        <taxon>Eukaryota</taxon>
        <taxon>Fungi</taxon>
        <taxon>Dikarya</taxon>
        <taxon>Ascomycota</taxon>
        <taxon>Pezizomycotina</taxon>
        <taxon>Sordariomycetes</taxon>
        <taxon>Xylariomycetidae</taxon>
        <taxon>Amphisphaeriales</taxon>
        <taxon>Apiosporaceae</taxon>
        <taxon>Apiospora</taxon>
    </lineage>
</organism>
<name>A0AAW0QJZ2_9PEZI</name>
<gene>
    <name evidence="1" type="ORF">PG999_009176</name>
</gene>
<evidence type="ECO:0000313" key="1">
    <source>
        <dbReference type="EMBL" id="KAK8105817.1"/>
    </source>
</evidence>
<protein>
    <submittedName>
        <fullName evidence="1">Uncharacterized protein</fullName>
    </submittedName>
</protein>
<proteinExistence type="predicted"/>
<dbReference type="Proteomes" id="UP001392437">
    <property type="component" value="Unassembled WGS sequence"/>
</dbReference>
<sequence>MPDSPLLFKGHMGMHPLEGIAGTVRRPGAIQDLCPVGIRIAGEKDHGYGAVASRDQAPGQNELCDHAELRFASVAPRFRRRDMLSSASSGWPALPLMLVCSTRLSCRGLHFPGCQVGRSDETWTL</sequence>
<keyword evidence="2" id="KW-1185">Reference proteome</keyword>
<reference evidence="1 2" key="1">
    <citation type="submission" date="2023-01" db="EMBL/GenBank/DDBJ databases">
        <title>Analysis of 21 Apiospora genomes using comparative genomics revels a genus with tremendous synthesis potential of carbohydrate active enzymes and secondary metabolites.</title>
        <authorList>
            <person name="Sorensen T."/>
        </authorList>
    </citation>
    <scope>NUCLEOTIDE SEQUENCE [LARGE SCALE GENOMIC DNA]</scope>
    <source>
        <strain evidence="1 2">CBS 117206</strain>
    </source>
</reference>
<evidence type="ECO:0000313" key="2">
    <source>
        <dbReference type="Proteomes" id="UP001392437"/>
    </source>
</evidence>
<dbReference type="EMBL" id="JAQQWP010000008">
    <property type="protein sequence ID" value="KAK8105817.1"/>
    <property type="molecule type" value="Genomic_DNA"/>
</dbReference>
<dbReference type="AlphaFoldDB" id="A0AAW0QJZ2"/>
<accession>A0AAW0QJZ2</accession>